<sequence length="454" mass="50459">MKTKVILLCTMLFCALGGNVKAQAPDDCAATLSLFVEPAKAKNYEAALPHYEKVVNECPKYSLATYQYAERMFKHFIEKGDKTKVNDLIKSFQMRLQNFPAKTKEGDVLADIAQVKYDNDMGTKMEQFKAFDDAFKKDSESFTSPKSIYTYFSLGVDLQKEGQMDIQDVFNLYDTLIEKLENEENDLAKRLTPIIEKEDAGTALNSKEQKFKKAAETNLGAYSKVKGSVNGKLGILADCPNLIPMYERDFENKKNDVQWLKSSAGKLSAKDCDTPMFFKMVQQLHNLEPSAKSAYYLGKLADKDGNSSKALEYYNQAADLETNSNDKARVYYSIAENFRKKGSYGSARSYYLKQVEAKPSAGIAYLKIAQMIGSSSNSCGATPFEKRAINWKAAEFADKAARVDPSLASNARSAASSYRQRAPSKSDIFNAGMQGKTVSFSGCWVGGSVRVPNL</sequence>
<dbReference type="EMBL" id="LRXL01000026">
    <property type="protein sequence ID" value="OAB79818.1"/>
    <property type="molecule type" value="Genomic_DNA"/>
</dbReference>
<dbReference type="RefSeq" id="WP_068589815.1">
    <property type="nucleotide sequence ID" value="NZ_LRXL01000026.1"/>
</dbReference>
<feature type="repeat" description="TPR" evidence="1">
    <location>
        <begin position="291"/>
        <end position="324"/>
    </location>
</feature>
<dbReference type="AlphaFoldDB" id="A0A167IM97"/>
<dbReference type="Gene3D" id="1.25.40.10">
    <property type="entry name" value="Tetratricopeptide repeat domain"/>
    <property type="match status" value="1"/>
</dbReference>
<name>A0A167IM97_9FLAO</name>
<accession>A0A167IM97</accession>
<dbReference type="SMART" id="SM00028">
    <property type="entry name" value="TPR"/>
    <property type="match status" value="3"/>
</dbReference>
<dbReference type="InterPro" id="IPR019734">
    <property type="entry name" value="TPR_rpt"/>
</dbReference>
<evidence type="ECO:0000313" key="3">
    <source>
        <dbReference type="EMBL" id="OAB79818.1"/>
    </source>
</evidence>
<feature type="chain" id="PRO_5007888314" evidence="2">
    <location>
        <begin position="23"/>
        <end position="454"/>
    </location>
</feature>
<keyword evidence="4" id="KW-1185">Reference proteome</keyword>
<keyword evidence="1" id="KW-0802">TPR repeat</keyword>
<comment type="caution">
    <text evidence="3">The sequence shown here is derived from an EMBL/GenBank/DDBJ whole genome shotgun (WGS) entry which is preliminary data.</text>
</comment>
<evidence type="ECO:0000256" key="2">
    <source>
        <dbReference type="SAM" id="SignalP"/>
    </source>
</evidence>
<feature type="repeat" description="TPR" evidence="1">
    <location>
        <begin position="328"/>
        <end position="361"/>
    </location>
</feature>
<dbReference type="PROSITE" id="PS50005">
    <property type="entry name" value="TPR"/>
    <property type="match status" value="2"/>
</dbReference>
<organism evidence="3 4">
    <name type="scientific">Cochleicola gelatinilyticus</name>
    <dbReference type="NCBI Taxonomy" id="1763537"/>
    <lineage>
        <taxon>Bacteria</taxon>
        <taxon>Pseudomonadati</taxon>
        <taxon>Bacteroidota</taxon>
        <taxon>Flavobacteriia</taxon>
        <taxon>Flavobacteriales</taxon>
        <taxon>Flavobacteriaceae</taxon>
        <taxon>Cochleicola</taxon>
    </lineage>
</organism>
<reference evidence="3 4" key="1">
    <citation type="submission" date="2016-02" db="EMBL/GenBank/DDBJ databases">
        <title>Ulvibacter sp. LPB0005, isolated from Thais luteostoma.</title>
        <authorList>
            <person name="Shin S.-K."/>
            <person name="Yi H."/>
        </authorList>
    </citation>
    <scope>NUCLEOTIDE SEQUENCE [LARGE SCALE GENOMIC DNA]</scope>
    <source>
        <strain evidence="3 4">LPB0005</strain>
    </source>
</reference>
<protein>
    <submittedName>
        <fullName evidence="3">Uncharacterized protein</fullName>
    </submittedName>
</protein>
<dbReference type="STRING" id="1763537.ULVI_03490"/>
<keyword evidence="2" id="KW-0732">Signal</keyword>
<dbReference type="InterPro" id="IPR011990">
    <property type="entry name" value="TPR-like_helical_dom_sf"/>
</dbReference>
<proteinExistence type="predicted"/>
<evidence type="ECO:0000313" key="4">
    <source>
        <dbReference type="Proteomes" id="UP000077013"/>
    </source>
</evidence>
<gene>
    <name evidence="3" type="ORF">ULVI_03490</name>
</gene>
<feature type="signal peptide" evidence="2">
    <location>
        <begin position="1"/>
        <end position="22"/>
    </location>
</feature>
<dbReference type="SUPFAM" id="SSF48452">
    <property type="entry name" value="TPR-like"/>
    <property type="match status" value="2"/>
</dbReference>
<dbReference type="Proteomes" id="UP000077013">
    <property type="component" value="Unassembled WGS sequence"/>
</dbReference>
<evidence type="ECO:0000256" key="1">
    <source>
        <dbReference type="PROSITE-ProRule" id="PRU00339"/>
    </source>
</evidence>